<dbReference type="EMBL" id="JAWHQM010000023">
    <property type="protein sequence ID" value="KAK5632112.1"/>
    <property type="molecule type" value="Genomic_DNA"/>
</dbReference>
<evidence type="ECO:0000256" key="1">
    <source>
        <dbReference type="SAM" id="MobiDB-lite"/>
    </source>
</evidence>
<organism evidence="2 3">
    <name type="scientific">Xylaria bambusicola</name>
    <dbReference type="NCBI Taxonomy" id="326684"/>
    <lineage>
        <taxon>Eukaryota</taxon>
        <taxon>Fungi</taxon>
        <taxon>Dikarya</taxon>
        <taxon>Ascomycota</taxon>
        <taxon>Pezizomycotina</taxon>
        <taxon>Sordariomycetes</taxon>
        <taxon>Xylariomycetidae</taxon>
        <taxon>Xylariales</taxon>
        <taxon>Xylariaceae</taxon>
        <taxon>Xylaria</taxon>
    </lineage>
</organism>
<evidence type="ECO:0000313" key="3">
    <source>
        <dbReference type="Proteomes" id="UP001305414"/>
    </source>
</evidence>
<protein>
    <recommendedName>
        <fullName evidence="4">25S rRNA (Uridine(2843)-N(3))-methyltransferase</fullName>
    </recommendedName>
</protein>
<feature type="compositionally biased region" description="Polar residues" evidence="1">
    <location>
        <begin position="21"/>
        <end position="40"/>
    </location>
</feature>
<feature type="region of interest" description="Disordered" evidence="1">
    <location>
        <begin position="379"/>
        <end position="404"/>
    </location>
</feature>
<name>A0AAN7UND2_9PEZI</name>
<dbReference type="InterPro" id="IPR021463">
    <property type="entry name" value="Methyltransf_34"/>
</dbReference>
<dbReference type="Pfam" id="PF11312">
    <property type="entry name" value="Methyltransf_34"/>
    <property type="match status" value="1"/>
</dbReference>
<feature type="region of interest" description="Disordered" evidence="1">
    <location>
        <begin position="132"/>
        <end position="169"/>
    </location>
</feature>
<comment type="caution">
    <text evidence="2">The sequence shown here is derived from an EMBL/GenBank/DDBJ whole genome shotgun (WGS) entry which is preliminary data.</text>
</comment>
<reference evidence="2 3" key="1">
    <citation type="submission" date="2023-10" db="EMBL/GenBank/DDBJ databases">
        <title>Draft genome sequence of Xylaria bambusicola isolate GMP-LS, the root and basal stem rot pathogen of sugarcane in Indonesia.</title>
        <authorList>
            <person name="Selvaraj P."/>
            <person name="Muralishankar V."/>
            <person name="Muruganantham S."/>
            <person name="Sp S."/>
            <person name="Haryani S."/>
            <person name="Lau K.J.X."/>
            <person name="Naqvi N.I."/>
        </authorList>
    </citation>
    <scope>NUCLEOTIDE SEQUENCE [LARGE SCALE GENOMIC DNA]</scope>
    <source>
        <strain evidence="2">GMP-LS</strain>
    </source>
</reference>
<accession>A0AAN7UND2</accession>
<dbReference type="Proteomes" id="UP001305414">
    <property type="component" value="Unassembled WGS sequence"/>
</dbReference>
<sequence>MAGKKNSAPTKLSGKRGAVKPTNSSRTTRNQKPDPQQTPKQGIENAESEEELKRQQILLNVFSNTFRDVLEAEDFSSQLQEVKAALFNRDFEGAFAREAALDVYAARWSPTRALCYGQVLRGLDSHLSSLTGVSSGCSHHDAEDNDSDKGDDECERRGPSAHDSQSSMNEKAGYANLGELEASTAPIQQGDGEEEEEYSVLKILAIGGAAAETVAFADYISSHNASTISIRAEITLLDVGPWGSVVQRLQTALTTTPPISRYASAAAREANKPLISPKCFESNFAQKDILSLSEVELSNLMAGRNNNPVLITLLFTLNELYTTSGIKRTTSFLRLLSSLARPGTLLLVIDSPGSYSEAAVGKEAKRYPMQWLLDHTLLSSPNPRKQKADNEVEQGEASGSEPKWEKIESNDSVWFRVAEGLHYPIPLENMRYQMHLYRASSS</sequence>
<evidence type="ECO:0000313" key="2">
    <source>
        <dbReference type="EMBL" id="KAK5632112.1"/>
    </source>
</evidence>
<keyword evidence="3" id="KW-1185">Reference proteome</keyword>
<gene>
    <name evidence="2" type="ORF">RRF57_007826</name>
</gene>
<feature type="region of interest" description="Disordered" evidence="1">
    <location>
        <begin position="1"/>
        <end position="49"/>
    </location>
</feature>
<proteinExistence type="predicted"/>
<feature type="compositionally biased region" description="Acidic residues" evidence="1">
    <location>
        <begin position="143"/>
        <end position="153"/>
    </location>
</feature>
<dbReference type="AlphaFoldDB" id="A0AAN7UND2"/>
<evidence type="ECO:0008006" key="4">
    <source>
        <dbReference type="Google" id="ProtNLM"/>
    </source>
</evidence>